<name>A0A4C1T6D8_EUMVA</name>
<dbReference type="EMBL" id="BGZK01004575">
    <property type="protein sequence ID" value="GBP09755.1"/>
    <property type="molecule type" value="Genomic_DNA"/>
</dbReference>
<gene>
    <name evidence="1" type="ORF">EVAR_71885_1</name>
</gene>
<organism evidence="1 2">
    <name type="scientific">Eumeta variegata</name>
    <name type="common">Bagworm moth</name>
    <name type="synonym">Eumeta japonica</name>
    <dbReference type="NCBI Taxonomy" id="151549"/>
    <lineage>
        <taxon>Eukaryota</taxon>
        <taxon>Metazoa</taxon>
        <taxon>Ecdysozoa</taxon>
        <taxon>Arthropoda</taxon>
        <taxon>Hexapoda</taxon>
        <taxon>Insecta</taxon>
        <taxon>Pterygota</taxon>
        <taxon>Neoptera</taxon>
        <taxon>Endopterygota</taxon>
        <taxon>Lepidoptera</taxon>
        <taxon>Glossata</taxon>
        <taxon>Ditrysia</taxon>
        <taxon>Tineoidea</taxon>
        <taxon>Psychidae</taxon>
        <taxon>Oiketicinae</taxon>
        <taxon>Eumeta</taxon>
    </lineage>
</organism>
<sequence length="74" mass="8271">MWYPDGSSVSAAICLTLGVIGNPNVDYLSWALNWGVAYDLPNYDWASKHADGFLIVQKPLSKDDQEEIYMRSSS</sequence>
<keyword evidence="2" id="KW-1185">Reference proteome</keyword>
<accession>A0A4C1T6D8</accession>
<proteinExistence type="predicted"/>
<evidence type="ECO:0000313" key="2">
    <source>
        <dbReference type="Proteomes" id="UP000299102"/>
    </source>
</evidence>
<dbReference type="Proteomes" id="UP000299102">
    <property type="component" value="Unassembled WGS sequence"/>
</dbReference>
<dbReference type="OrthoDB" id="8185446at2759"/>
<dbReference type="AlphaFoldDB" id="A0A4C1T6D8"/>
<comment type="caution">
    <text evidence="1">The sequence shown here is derived from an EMBL/GenBank/DDBJ whole genome shotgun (WGS) entry which is preliminary data.</text>
</comment>
<reference evidence="1 2" key="1">
    <citation type="journal article" date="2019" name="Commun. Biol.">
        <title>The bagworm genome reveals a unique fibroin gene that provides high tensile strength.</title>
        <authorList>
            <person name="Kono N."/>
            <person name="Nakamura H."/>
            <person name="Ohtoshi R."/>
            <person name="Tomita M."/>
            <person name="Numata K."/>
            <person name="Arakawa K."/>
        </authorList>
    </citation>
    <scope>NUCLEOTIDE SEQUENCE [LARGE SCALE GENOMIC DNA]</scope>
</reference>
<protein>
    <submittedName>
        <fullName evidence="1">Uncharacterized protein</fullName>
    </submittedName>
</protein>
<evidence type="ECO:0000313" key="1">
    <source>
        <dbReference type="EMBL" id="GBP09755.1"/>
    </source>
</evidence>